<dbReference type="GO" id="GO:0004565">
    <property type="term" value="F:beta-galactosidase activity"/>
    <property type="evidence" value="ECO:0007669"/>
    <property type="project" value="UniProtKB-EC"/>
</dbReference>
<evidence type="ECO:0000256" key="15">
    <source>
        <dbReference type="SAM" id="SignalP"/>
    </source>
</evidence>
<keyword evidence="5" id="KW-0964">Secreted</keyword>
<dbReference type="GO" id="GO:0000272">
    <property type="term" value="P:polysaccharide catabolic process"/>
    <property type="evidence" value="ECO:0007669"/>
    <property type="project" value="UniProtKB-KW"/>
</dbReference>
<dbReference type="Gene3D" id="2.60.390.10">
    <property type="entry name" value="Beta-galactosidase, domain 3"/>
    <property type="match status" value="1"/>
</dbReference>
<evidence type="ECO:0000256" key="12">
    <source>
        <dbReference type="ARBA" id="ARBA00023326"/>
    </source>
</evidence>
<organism evidence="17 18">
    <name type="scientific">Talaromyces pinophilus</name>
    <name type="common">Penicillium pinophilum</name>
    <dbReference type="NCBI Taxonomy" id="128442"/>
    <lineage>
        <taxon>Eukaryota</taxon>
        <taxon>Fungi</taxon>
        <taxon>Dikarya</taxon>
        <taxon>Ascomycota</taxon>
        <taxon>Pezizomycotina</taxon>
        <taxon>Eurotiomycetes</taxon>
        <taxon>Eurotiomycetidae</taxon>
        <taxon>Eurotiales</taxon>
        <taxon>Trichocomaceae</taxon>
        <taxon>Talaromyces</taxon>
        <taxon>Talaromyces sect. Talaromyces</taxon>
    </lineage>
</organism>
<evidence type="ECO:0000256" key="8">
    <source>
        <dbReference type="ARBA" id="ARBA00023157"/>
    </source>
</evidence>
<dbReference type="Pfam" id="PF13364">
    <property type="entry name" value="BetaGal_ABD2"/>
    <property type="match status" value="2"/>
</dbReference>
<dbReference type="InterPro" id="IPR017853">
    <property type="entry name" value="GH"/>
</dbReference>
<evidence type="ECO:0000256" key="13">
    <source>
        <dbReference type="RuleBase" id="RU000675"/>
    </source>
</evidence>
<dbReference type="SUPFAM" id="SSF51445">
    <property type="entry name" value="(Trans)glycosidases"/>
    <property type="match status" value="1"/>
</dbReference>
<reference evidence="18" key="1">
    <citation type="journal article" date="2015" name="Genome Announc.">
        <title>Draft genome sequence of Talaromyces cellulolyticus strain Y-94, a source of lignocellulosic biomass-degrading enzymes.</title>
        <authorList>
            <person name="Fujii T."/>
            <person name="Koike H."/>
            <person name="Sawayama S."/>
            <person name="Yano S."/>
            <person name="Inoue H."/>
        </authorList>
    </citation>
    <scope>NUCLEOTIDE SEQUENCE [LARGE SCALE GENOMIC DNA]</scope>
    <source>
        <strain evidence="18">Y-94</strain>
    </source>
</reference>
<dbReference type="Gene3D" id="2.60.120.260">
    <property type="entry name" value="Galactose-binding domain-like"/>
    <property type="match status" value="2"/>
</dbReference>
<dbReference type="EMBL" id="DF933840">
    <property type="protein sequence ID" value="GAM42681.1"/>
    <property type="molecule type" value="Genomic_DNA"/>
</dbReference>
<dbReference type="Gene3D" id="2.102.20.10">
    <property type="entry name" value="Beta-galactosidase, domain 2"/>
    <property type="match status" value="1"/>
</dbReference>
<keyword evidence="11 13" id="KW-0326">Glycosidase</keyword>
<evidence type="ECO:0000259" key="16">
    <source>
        <dbReference type="SMART" id="SM01029"/>
    </source>
</evidence>
<evidence type="ECO:0000256" key="14">
    <source>
        <dbReference type="RuleBase" id="RU003679"/>
    </source>
</evidence>
<dbReference type="SUPFAM" id="SSF49785">
    <property type="entry name" value="Galactose-binding domain-like"/>
    <property type="match status" value="2"/>
</dbReference>
<evidence type="ECO:0000256" key="9">
    <source>
        <dbReference type="ARBA" id="ARBA00023180"/>
    </source>
</evidence>
<dbReference type="FunFam" id="3.20.20.80:FF:000040">
    <property type="entry name" value="Beta-galactosidase A"/>
    <property type="match status" value="1"/>
</dbReference>
<dbReference type="FunFam" id="2.60.120.260:FF:000065">
    <property type="entry name" value="Beta-galactosidase A"/>
    <property type="match status" value="1"/>
</dbReference>
<keyword evidence="12" id="KW-0624">Polysaccharide degradation</keyword>
<comment type="subcellular location">
    <subcellularLocation>
        <location evidence="2">Secreted</location>
    </subcellularLocation>
</comment>
<dbReference type="InterPro" id="IPR018954">
    <property type="entry name" value="Betagal_dom2"/>
</dbReference>
<dbReference type="PRINTS" id="PR00742">
    <property type="entry name" value="GLHYDRLASE35"/>
</dbReference>
<dbReference type="PROSITE" id="PS01182">
    <property type="entry name" value="GLYCOSYL_HYDROL_F35"/>
    <property type="match status" value="1"/>
</dbReference>
<dbReference type="Proteomes" id="UP000053095">
    <property type="component" value="Unassembled WGS sequence"/>
</dbReference>
<evidence type="ECO:0000256" key="2">
    <source>
        <dbReference type="ARBA" id="ARBA00004613"/>
    </source>
</evidence>
<dbReference type="InterPro" id="IPR001944">
    <property type="entry name" value="Glycoside_Hdrlase_35"/>
</dbReference>
<keyword evidence="10" id="KW-0119">Carbohydrate metabolism</keyword>
<evidence type="ECO:0000256" key="6">
    <source>
        <dbReference type="ARBA" id="ARBA00022729"/>
    </source>
</evidence>
<dbReference type="InterPro" id="IPR025300">
    <property type="entry name" value="BetaGal_jelly_roll_dom"/>
</dbReference>
<dbReference type="SUPFAM" id="SSF117100">
    <property type="entry name" value="Beta-galactosidase LacA, domain 3"/>
    <property type="match status" value="1"/>
</dbReference>
<protein>
    <recommendedName>
        <fullName evidence="4 13">Beta-galactosidase</fullName>
        <ecNumber evidence="4 13">3.2.1.23</ecNumber>
    </recommendedName>
</protein>
<feature type="signal peptide" evidence="15">
    <location>
        <begin position="1"/>
        <end position="20"/>
    </location>
</feature>
<dbReference type="FunFam" id="2.60.390.10:FF:000001">
    <property type="entry name" value="Beta-galactosidase A"/>
    <property type="match status" value="1"/>
</dbReference>
<keyword evidence="9" id="KW-0325">Glycoprotein</keyword>
<dbReference type="PANTHER" id="PTHR23421">
    <property type="entry name" value="BETA-GALACTOSIDASE RELATED"/>
    <property type="match status" value="1"/>
</dbReference>
<comment type="similarity">
    <text evidence="3 14">Belongs to the glycosyl hydrolase 35 family.</text>
</comment>
<keyword evidence="7 13" id="KW-0378">Hydrolase</keyword>
<feature type="domain" description="Beta-galactosidase" evidence="16">
    <location>
        <begin position="391"/>
        <end position="570"/>
    </location>
</feature>
<dbReference type="InterPro" id="IPR036833">
    <property type="entry name" value="BetaGal_dom3_sf"/>
</dbReference>
<proteinExistence type="inferred from homology"/>
<dbReference type="EC" id="3.2.1.23" evidence="4 13"/>
<keyword evidence="8" id="KW-1015">Disulfide bond</keyword>
<evidence type="ECO:0000256" key="3">
    <source>
        <dbReference type="ARBA" id="ARBA00009809"/>
    </source>
</evidence>
<dbReference type="SUPFAM" id="SSF51011">
    <property type="entry name" value="Glycosyl hydrolase domain"/>
    <property type="match status" value="1"/>
</dbReference>
<dbReference type="InterPro" id="IPR025972">
    <property type="entry name" value="BetaGal_dom3"/>
</dbReference>
<evidence type="ECO:0000256" key="5">
    <source>
        <dbReference type="ARBA" id="ARBA00022525"/>
    </source>
</evidence>
<keyword evidence="6 15" id="KW-0732">Signal</keyword>
<dbReference type="InterPro" id="IPR019801">
    <property type="entry name" value="Glyco_hydro_35_CS"/>
</dbReference>
<evidence type="ECO:0000256" key="1">
    <source>
        <dbReference type="ARBA" id="ARBA00001412"/>
    </source>
</evidence>
<dbReference type="FunFam" id="2.60.120.260:FF:000088">
    <property type="entry name" value="Beta-galactosidase A"/>
    <property type="match status" value="1"/>
</dbReference>
<dbReference type="Pfam" id="PF01301">
    <property type="entry name" value="Glyco_hydro_35"/>
    <property type="match status" value="1"/>
</dbReference>
<accession>A0A478EBF6</accession>
<name>A0A478EBF6_TALPI</name>
<evidence type="ECO:0000256" key="4">
    <source>
        <dbReference type="ARBA" id="ARBA00012756"/>
    </source>
</evidence>
<dbReference type="Pfam" id="PF13363">
    <property type="entry name" value="BetaGal_dom3"/>
    <property type="match status" value="1"/>
</dbReference>
<evidence type="ECO:0000256" key="10">
    <source>
        <dbReference type="ARBA" id="ARBA00023277"/>
    </source>
</evidence>
<dbReference type="GO" id="GO:0005576">
    <property type="term" value="C:extracellular region"/>
    <property type="evidence" value="ECO:0007669"/>
    <property type="project" value="UniProtKB-SubCell"/>
</dbReference>
<dbReference type="InterPro" id="IPR037110">
    <property type="entry name" value="Betagal_dom2_sf"/>
</dbReference>
<dbReference type="AlphaFoldDB" id="A0A478EBF6"/>
<dbReference type="InterPro" id="IPR008979">
    <property type="entry name" value="Galactose-bd-like_sf"/>
</dbReference>
<gene>
    <name evidence="17" type="ORF">TCE0_044f16890</name>
</gene>
<evidence type="ECO:0000313" key="17">
    <source>
        <dbReference type="EMBL" id="GAM42681.1"/>
    </source>
</evidence>
<dbReference type="Pfam" id="PF10435">
    <property type="entry name" value="BetaGal_dom2"/>
    <property type="match status" value="1"/>
</dbReference>
<sequence>MRFSAAFLLSTLALSLGSEGRVLNLRRHSNSSLEDLVTWDEHSFFVRGERLMIFAGEFHPFRLPVPGLWLDIFQKIKSMGFTGVSFYTDWALLEGNPGHVVTDGIWDLEEFFKASSEAGIYLIARPGPYINAEVSAGGIPGWVLRNNATIRSLDPQYLVTTKDYVTTISKTIDKAQITNGGPVIMLQPENEYSSWPGLNVSTFPSEMNKNYMAFVEQQFRNAGIQVPFIVNDNLAEGYFAPGTGAGAVDIYGIDAYPMRYDCAHPEVWPTYRFPYTWQTLHREESPTTPFSIVEFQGGSGEGWGGVVEEMCAALVNMEAARVVYKNNYSFGAKLFNIYMTYGGTNWGNLGYMNGYTSYDYGAAISEDRSLRREKYSEQKLQANFLKVSPAYLTATSIVGVNGSYGAPDTIAVTPLLGNGTNTNFYVVRHATFTSLDTTQYTLDLSTSIGNVTIPQLGGTLTLDGRDSKIHVTDYDLGGINLLYSSAEIFTWARGAGQERTAVLYGGEGELHEIALPANLGKPSVIEGSDLTIKEQGSAWVLQWRITPERRIVRIGPLELYLVWRNEAYTYWVMELPAPNPVANFSSPSKDLVVIKAGYLIRYAEINGDELKLTGDLNQTTTIEVISSPKNNVRKLSFNGELVETTETCNGKLVGEIEYNPPSLEIPQLSDLTWKYMDSVPEIKLSYDDSSWTECNKTTTNNPTNLEAPRNLYSMDYGYHTGSLIYRGRFLANAQESTLSLNVSGGTGFANTVWLNGEFVGSFPGSSSTQVAVQNFSLPQPLDSGKEYILTVLIDNMGQDEEGPGTDAIKFPHGILNYSLAGHNQSDVTWKVTGNLGGEQYRDLVRGPLNEGALYAERQGYHYPHPPTSNWTVSHPMKDGLSAPGVGFYTTSFQLNVPSGWDVPMSFVFNGTDSVKSPSQNYRCQIFVNGYQFGKYINNLGPQTYFPVPEGILNYNGDNFIAVTLWAMDTAGANLGGLHLVPTAIIQSGYSKPALAPQPKWAPRDGAY</sequence>
<dbReference type="Gene3D" id="3.20.20.80">
    <property type="entry name" value="Glycosidases"/>
    <property type="match status" value="1"/>
</dbReference>
<evidence type="ECO:0000256" key="11">
    <source>
        <dbReference type="ARBA" id="ARBA00023295"/>
    </source>
</evidence>
<comment type="catalytic activity">
    <reaction evidence="1 13">
        <text>Hydrolysis of terminal non-reducing beta-D-galactose residues in beta-D-galactosides.</text>
        <dbReference type="EC" id="3.2.1.23"/>
    </reaction>
</comment>
<evidence type="ECO:0000313" key="18">
    <source>
        <dbReference type="Proteomes" id="UP000053095"/>
    </source>
</evidence>
<dbReference type="SMART" id="SM01029">
    <property type="entry name" value="BetaGal_dom2"/>
    <property type="match status" value="1"/>
</dbReference>
<dbReference type="FunFam" id="2.102.20.10:FF:000001">
    <property type="entry name" value="Beta-galactosidase A"/>
    <property type="match status" value="1"/>
</dbReference>
<keyword evidence="18" id="KW-1185">Reference proteome</keyword>
<dbReference type="InterPro" id="IPR031330">
    <property type="entry name" value="Gly_Hdrlase_35_cat"/>
</dbReference>
<evidence type="ECO:0000256" key="7">
    <source>
        <dbReference type="ARBA" id="ARBA00022801"/>
    </source>
</evidence>
<feature type="chain" id="PRO_5019858348" description="Beta-galactosidase" evidence="15">
    <location>
        <begin position="21"/>
        <end position="1007"/>
    </location>
</feature>